<name>W4FTS3_APHAT</name>
<dbReference type="STRING" id="112090.W4FTS3"/>
<dbReference type="PANTHER" id="PTHR31921">
    <property type="entry name" value="PROTEIN DPCD"/>
    <property type="match status" value="1"/>
</dbReference>
<dbReference type="GeneID" id="20816032"/>
<dbReference type="AlphaFoldDB" id="W4FTS3"/>
<dbReference type="RefSeq" id="XP_009840058.1">
    <property type="nucleotide sequence ID" value="XM_009841756.1"/>
</dbReference>
<evidence type="ECO:0000313" key="3">
    <source>
        <dbReference type="EMBL" id="ETV70346.1"/>
    </source>
</evidence>
<dbReference type="Pfam" id="PF14913">
    <property type="entry name" value="DPCD"/>
    <property type="match status" value="1"/>
</dbReference>
<dbReference type="OrthoDB" id="10256139at2759"/>
<reference evidence="3" key="1">
    <citation type="submission" date="2013-12" db="EMBL/GenBank/DDBJ databases">
        <title>The Genome Sequence of Aphanomyces astaci APO3.</title>
        <authorList>
            <consortium name="The Broad Institute Genomics Platform"/>
            <person name="Russ C."/>
            <person name="Tyler B."/>
            <person name="van West P."/>
            <person name="Dieguez-Uribeondo J."/>
            <person name="Young S.K."/>
            <person name="Zeng Q."/>
            <person name="Gargeya S."/>
            <person name="Fitzgerald M."/>
            <person name="Abouelleil A."/>
            <person name="Alvarado L."/>
            <person name="Chapman S.B."/>
            <person name="Gainer-Dewar J."/>
            <person name="Goldberg J."/>
            <person name="Griggs A."/>
            <person name="Gujja S."/>
            <person name="Hansen M."/>
            <person name="Howarth C."/>
            <person name="Imamovic A."/>
            <person name="Ireland A."/>
            <person name="Larimer J."/>
            <person name="McCowan C."/>
            <person name="Murphy C."/>
            <person name="Pearson M."/>
            <person name="Poon T.W."/>
            <person name="Priest M."/>
            <person name="Roberts A."/>
            <person name="Saif S."/>
            <person name="Shea T."/>
            <person name="Sykes S."/>
            <person name="Wortman J."/>
            <person name="Nusbaum C."/>
            <person name="Birren B."/>
        </authorList>
    </citation>
    <scope>NUCLEOTIDE SEQUENCE [LARGE SCALE GENOMIC DNA]</scope>
    <source>
        <strain evidence="3">APO3</strain>
    </source>
</reference>
<organism evidence="3">
    <name type="scientific">Aphanomyces astaci</name>
    <name type="common">Crayfish plague agent</name>
    <dbReference type="NCBI Taxonomy" id="112090"/>
    <lineage>
        <taxon>Eukaryota</taxon>
        <taxon>Sar</taxon>
        <taxon>Stramenopiles</taxon>
        <taxon>Oomycota</taxon>
        <taxon>Saprolegniomycetes</taxon>
        <taxon>Saprolegniales</taxon>
        <taxon>Verrucalvaceae</taxon>
        <taxon>Aphanomyces</taxon>
    </lineage>
</organism>
<accession>W4FTS3</accession>
<protein>
    <recommendedName>
        <fullName evidence="2">Protein DPCD</fullName>
    </recommendedName>
</protein>
<dbReference type="EMBL" id="KI913166">
    <property type="protein sequence ID" value="ETV70346.1"/>
    <property type="molecule type" value="Genomic_DNA"/>
</dbReference>
<proteinExistence type="inferred from homology"/>
<evidence type="ECO:0000256" key="1">
    <source>
        <dbReference type="ARBA" id="ARBA00010597"/>
    </source>
</evidence>
<dbReference type="PRINTS" id="PR02065">
    <property type="entry name" value="PROTEINDPCD"/>
</dbReference>
<comment type="similarity">
    <text evidence="1">Belongs to the DPCD family.</text>
</comment>
<dbReference type="VEuPathDB" id="FungiDB:H257_14036"/>
<gene>
    <name evidence="3" type="ORF">H257_14036</name>
</gene>
<evidence type="ECO:0000256" key="2">
    <source>
        <dbReference type="ARBA" id="ARBA00020330"/>
    </source>
</evidence>
<dbReference type="InterPro" id="IPR026224">
    <property type="entry name" value="DPCD"/>
</dbReference>
<sequence>MSKAMFTLHPGGTSNCAVAGGRSRIHTTFADGVEMVEEYTADSRPQILVRRWKAPTTLGGDGKWEFEVGEPTVDTVVEKDIGIIPSGTNPIFLCRESTEVWEWRVRNLPYPKDTYLITIDESSQELIIRTTNKKYFKRFRIPAMARANLPLDRSALSHSHSNNTLVIQYDKPDAVLEAEQTSLAERLQGTKRDGGDPQCRQQ</sequence>
<dbReference type="PANTHER" id="PTHR31921:SF1">
    <property type="entry name" value="PROTEIN DPCD"/>
    <property type="match status" value="1"/>
</dbReference>